<dbReference type="CDD" id="cd01201">
    <property type="entry name" value="PH_BEACH"/>
    <property type="match status" value="1"/>
</dbReference>
<evidence type="ECO:0000259" key="5">
    <source>
        <dbReference type="PROSITE" id="PS51783"/>
    </source>
</evidence>
<dbReference type="SUPFAM" id="SSF50729">
    <property type="entry name" value="PH domain-like"/>
    <property type="match status" value="1"/>
</dbReference>
<dbReference type="PROSITE" id="PS50197">
    <property type="entry name" value="BEACH"/>
    <property type="match status" value="1"/>
</dbReference>
<dbReference type="InterPro" id="IPR011993">
    <property type="entry name" value="PH-like_dom_sf"/>
</dbReference>
<dbReference type="Pfam" id="PF14844">
    <property type="entry name" value="PH_BEACH"/>
    <property type="match status" value="1"/>
</dbReference>
<feature type="region of interest" description="Disordered" evidence="3">
    <location>
        <begin position="1861"/>
        <end position="1925"/>
    </location>
</feature>
<dbReference type="SUPFAM" id="SSF48371">
    <property type="entry name" value="ARM repeat"/>
    <property type="match status" value="1"/>
</dbReference>
<evidence type="ECO:0000256" key="2">
    <source>
        <dbReference type="ARBA" id="ARBA00022737"/>
    </source>
</evidence>
<dbReference type="Proteomes" id="UP000678393">
    <property type="component" value="Unassembled WGS sequence"/>
</dbReference>
<reference evidence="6" key="1">
    <citation type="submission" date="2021-04" db="EMBL/GenBank/DDBJ databases">
        <authorList>
            <consortium name="Molecular Ecology Group"/>
        </authorList>
    </citation>
    <scope>NUCLEOTIDE SEQUENCE</scope>
</reference>
<dbReference type="InterPro" id="IPR000409">
    <property type="entry name" value="BEACH_dom"/>
</dbReference>
<feature type="compositionally biased region" description="Basic residues" evidence="3">
    <location>
        <begin position="268"/>
        <end position="278"/>
    </location>
</feature>
<feature type="domain" description="BEACH-type PH" evidence="5">
    <location>
        <begin position="2885"/>
        <end position="2992"/>
    </location>
</feature>
<feature type="domain" description="BEACH" evidence="4">
    <location>
        <begin position="2998"/>
        <end position="3299"/>
    </location>
</feature>
<feature type="non-terminal residue" evidence="6">
    <location>
        <position position="3457"/>
    </location>
</feature>
<keyword evidence="2" id="KW-0677">Repeat</keyword>
<dbReference type="PANTHER" id="PTHR13743">
    <property type="entry name" value="BEIGE/BEACH-RELATED"/>
    <property type="match status" value="1"/>
</dbReference>
<dbReference type="CDD" id="cd06071">
    <property type="entry name" value="Beach"/>
    <property type="match status" value="1"/>
</dbReference>
<protein>
    <recommendedName>
        <fullName evidence="8">Lysosomal-trafficking regulator</fullName>
    </recommendedName>
</protein>
<feature type="compositionally biased region" description="Polar residues" evidence="3">
    <location>
        <begin position="1875"/>
        <end position="1922"/>
    </location>
</feature>
<feature type="region of interest" description="Disordered" evidence="3">
    <location>
        <begin position="1952"/>
        <end position="2034"/>
    </location>
</feature>
<dbReference type="InterPro" id="IPR023362">
    <property type="entry name" value="PH-BEACH_dom"/>
</dbReference>
<dbReference type="InterPro" id="IPR016024">
    <property type="entry name" value="ARM-type_fold"/>
</dbReference>
<feature type="region of interest" description="Disordered" evidence="3">
    <location>
        <begin position="259"/>
        <end position="280"/>
    </location>
</feature>
<evidence type="ECO:0000256" key="1">
    <source>
        <dbReference type="ARBA" id="ARBA00022574"/>
    </source>
</evidence>
<name>A0A8S3ZYD2_9EUPU</name>
<dbReference type="OrthoDB" id="26681at2759"/>
<dbReference type="FunFam" id="1.10.1540.10:FF:000001">
    <property type="entry name" value="neurobeachin isoform X1"/>
    <property type="match status" value="1"/>
</dbReference>
<keyword evidence="7" id="KW-1185">Reference proteome</keyword>
<feature type="compositionally biased region" description="Low complexity" evidence="3">
    <location>
        <begin position="2478"/>
        <end position="2491"/>
    </location>
</feature>
<comment type="caution">
    <text evidence="6">The sequence shown here is derived from an EMBL/GenBank/DDBJ whole genome shotgun (WGS) entry which is preliminary data.</text>
</comment>
<dbReference type="PANTHER" id="PTHR13743:SF86">
    <property type="entry name" value="LYSOSOMAL-TRAFFICKING REGULATOR"/>
    <property type="match status" value="1"/>
</dbReference>
<feature type="region of interest" description="Disordered" evidence="3">
    <location>
        <begin position="1240"/>
        <end position="1259"/>
    </location>
</feature>
<dbReference type="InterPro" id="IPR050865">
    <property type="entry name" value="BEACH_Domain"/>
</dbReference>
<sequence>MDMVCGVMQLLQAIYNSLPFNPSNINDANFLTSKLTRPDIVSRINRLIEFSEIRTQLLEKTTSTSENVEQDFISSVDSSKPSTNIYEDEKVKNTQSADATLTSNVSQLIVEVSCEDSPEKPDIQTLHSENRSTEHHSELKSGDFEECHQMSSPDCETAVKEKPPEGSSYIRDSTKVTPRTKHLDVASVHHMNDVTADPIRCIGALITTLKGVKVNYIHSMKCLKRRHRNCEYGMCYDHHHDILGSPHYASSNSTQYYTNDADYEHSPSHSRHLSRRQSVKSSLDMSSAPGTCVVAELATILLDYISEAKFKASRIHLMSTLRSVGVCCCLQPEAVISAIVPQLPVFSHAVRSYALDTLTSILLDHFQGAQEAREVIKLTPNSNSTKNSEKFKSADSSVASYDSSRCVHCYLEGSSPLLAGLPTAMDSGFSSCDIEEMRRQKLLERWKSLRLLQKIIMSKDEGLALTCAKHLMTLAIRGNSQIKEELFFGVYLHVLFMKVRMPRRFSEQSRCSLFTGNLLDKPNTGDLLDKTNAGDLLDKTNAQDLLDKTNKVSKDMTASDAGLLGDNQSSVPSVSCSISRLNSQESLNDSFIIGGSLASTDLSTTDDSLFVGSVSSSVMLLCVSALPYVLQVDKVMSIFLAKKGLAKLTDLLEYEQLRSPVMSVFEALIMIDERRLRDSHSDHRSVYEGGGVIQTFIDTLAKRTCMVTATLQQISLQNSKDKTSRSPKTLLMDDELMKAYKSSVSDESSSASAEKKSTSKEFCVDEITSSNMIETLPVLLDMWKTCAKLCMNSRMFRAYYRESPCLYVVQETLVLALSLLGELSETRRWSIDIDCLPQFTAANTASTDTTDISRENITRSFSVENTKFVRSFSIEPAAASEAVGEDEDRSNNILFSHEAKLEFIEAVMMVCFSCHTISPSQTVSWKLNLSCHMKSHLQLNSNQSEVACMLDKTFITQARKCPPKQHFLQGHEDELWLRLNSALKSCIHLEASKLSAVFHMLLNVALPRCPSVLEYSYSQIVSMLNLREREDIADEDEVKKLLQQGIEEDGDAIFTEHGYEGDTECSVCFDWKKGESCFWLEYSLENQAVPNSGSSSCTCFPAVFRLFVELMIACHRIASRGVILHTVALRLLQTLRSSRRAVRAFCSEHLLEVLMEGFQEVLIHCPSNGKQSTLQEIILSLIQVAGQSEISASELRRFLVMFQNNTQTTNSLLSTLLAVIEKTIVLPNYSAAFPVKTVMGPETSSSSSEASDNRKSTRTDQAVWQHTAVELDVPGISWPPNPSGFTVAIWLCLDEYQICVKKDVGKKTAKDRGGKPYSGSEEFDRMFTIGHRLSVSECLLVFAIGNKEKMFEVWVHPRTGSVYCRLTTGLFDVGVLKDCTFEHLLKPNTWHLLTINYSESLDGSTFMGKLNVLLDGWQRQSAILDHSASVRRKDQKIVQRPALCIGDARHGVTKLHTGSWKLGTLRLFRDVGLSDDWWLHLYCLGPNCEGLSKCDCGELRACYIPAMQKHKAGVMNLTWDVLVGMSQLSDLDVARAAQVLVYRINQPEQYTIFTSSQSHVDSTHSDLGLVPLSGSVSDLLTQKPVAMPARMRGRVKVRELNTLEKAIQQAGGIEAFLFLVAKIFEDSMKAVSAGGSLEMAEYLQSKATHILFQLVHKFPTLTQAFMTTNGYAMLAKVLTSSKSIVGYQLLKVLMDACTTESVFKTSQNSSRPVLLNHPEAVIRDIEILSQLLLHWRIWHKAGDDVTATLFQALEALVSSRHPHRNFNLKQMQAGGVMNKIFSIYLERIQDGQPSLSVKVSQSAAKVITGLLGSPPELHLLMSLMDFLLLVHPAASGFISFTPSSFYFKLWWESARSRATSSNQHKARVVNKHANSESSATRQTESTDQVDSRTPSVQESVKSSSAQLLPKSQTVTSISCSADSQEEEGIYKYPPLKATKAEDQHILDTDTDHEVKASGHKMQQETSTAKNGEGVTRSASSLGQHGTTEIARSFRDSDDSQQKPQEESVIEKKEATEGQDKEDRKDSVANEDTEDEARKHILMYLSSVSDKQSDLDDASVNLTDSGDLKTAIQQEEQKDSGSVTFDKNNSKSEKTAEAPPRPLDEEESDQGLILLCVSLIEYLTQIVHEFAEASLDNVFSKVVNPKSLLVLAKNPSSDMRLAVIKLLGAYLSKAPSNLIDAFIKMDGFYLLANQLRSFSVCWQHVETAVSILLGHRFTFDDNFIVDDLGELSTVQQAAPVLLLSLLDGTASDTELCRNSLTLLSQLLEANSTMSTLLLDIGLAETMCNLATNIQRRNSSKPSLEEKELTNALLIDVQLVLCSASVREFGWTGPSHFQNVDDMFTLLKALEDYEFNRDTEASKKRAETARAFQISLVVKILEYVEKRSGELMMAANMGWLTASTAISSSNNKPRHLVARNTVSSNSFSAPLSSNPRVKADDVSLPLRPPQVANLIMMRRTTFSSPDIMGFLAETTDDRSNISSQIDSDSSGSIRPMLSPRPDAGNKPSRLGSLFSRKRKLIYASVSQSDLLDRFKKILVMAVDLAVMFPREEQVRPQEQRTLSFLKKETRPASLEDRYLKHLFLSVYRFYEQSLNKELSAKKYKNPTMHGAKDVLRVQFTRLLLCMMSLKVHFDLRTYALAFIMTEPYGKDAVKAIIADKQVGTELCFYLYNLLATWKDWLNPTEREYGFALMSILRNADFSINKPDEPLTQAQVNALVEEKKQIDLRYRKELAVWLQKREVGTVRITNKFEPVRRRIAEQAMTVTQDVTRLQVEERKKFVALIKRSMTTQIQLKKQWQELVQNLTHERAVWYQKLSYPQSWQLDPTEGPGRVRKRLQRCHLEIERRFLLPSHQQKLDAVKVDPPLIFLFEDDHQMADSAALTYRLYTNEKIQHTCKCTVVSPASESKGELLVGEACIFFVADGAITVANYTQMLLGNLDQLSITWPHTDIRELHKRWYQLQDVGLEIFLISGRTCLLAFQTTQDRDYLYNMLRSSLELPNLIAGESLQAVQQAWLEGEVTNYDYLMYLNKLAGRSYADLMQYPVFPFVLKNYHSSMLDLTHPQEYRNLRKPIAVQDKSREKRYRDNYEFLCQEANRPHSDDEMVRVAPFHYGSHYSNSGTVLHYLVRLPPFTKMFLTYQDRNFDIPDRTFHSLSTSWRLSSFESSTDVKELIPEFFFLPEMFINNEGFDFGLRQNGERVNHVTMPPWCGGDARLFVLINRQALESTIVTRHLHLWIDLVFGYKQQGEEAVKAINVFHPSTYFGVDASGIKDNVKRQALLTMIRTYGQTPKQLFRNPHTANQVRWSVGDSEKHKLYTCKPVPTVSGLKWGNYVGSPDLAPPVSQEIGRASSIKRLVAVRTGQVFGVERNSNILLLHAKQRDLAVRSVDVMWAGVITWGYHDNIIRIRSYQDKPLINFLPPQPSCGRISCVESVPDCRLLFIAGSAGIINVYSMTHNSSK</sequence>
<dbReference type="Gene3D" id="2.30.29.30">
    <property type="entry name" value="Pleckstrin-homology domain (PH domain)/Phosphotyrosine-binding domain (PTB)"/>
    <property type="match status" value="1"/>
</dbReference>
<evidence type="ECO:0008006" key="8">
    <source>
        <dbReference type="Google" id="ProtNLM"/>
    </source>
</evidence>
<dbReference type="SUPFAM" id="SSF81837">
    <property type="entry name" value="BEACH domain"/>
    <property type="match status" value="1"/>
</dbReference>
<dbReference type="InterPro" id="IPR036372">
    <property type="entry name" value="BEACH_dom_sf"/>
</dbReference>
<dbReference type="PROSITE" id="PS51783">
    <property type="entry name" value="PH_BEACH"/>
    <property type="match status" value="1"/>
</dbReference>
<dbReference type="Pfam" id="PF02138">
    <property type="entry name" value="Beach"/>
    <property type="match status" value="1"/>
</dbReference>
<accession>A0A8S3ZYD2</accession>
<feature type="compositionally biased region" description="Polar residues" evidence="3">
    <location>
        <begin position="1976"/>
        <end position="1986"/>
    </location>
</feature>
<feature type="region of interest" description="Disordered" evidence="3">
    <location>
        <begin position="2072"/>
        <end position="2105"/>
    </location>
</feature>
<evidence type="ECO:0000313" key="6">
    <source>
        <dbReference type="EMBL" id="CAG5132645.1"/>
    </source>
</evidence>
<gene>
    <name evidence="6" type="ORF">CUNI_LOCUS18203</name>
</gene>
<proteinExistence type="predicted"/>
<evidence type="ECO:0000259" key="4">
    <source>
        <dbReference type="PROSITE" id="PS50197"/>
    </source>
</evidence>
<feature type="region of interest" description="Disordered" evidence="3">
    <location>
        <begin position="116"/>
        <end position="147"/>
    </location>
</feature>
<evidence type="ECO:0000313" key="7">
    <source>
        <dbReference type="Proteomes" id="UP000678393"/>
    </source>
</evidence>
<feature type="compositionally biased region" description="Basic and acidic residues" evidence="3">
    <location>
        <begin position="1991"/>
        <end position="2027"/>
    </location>
</feature>
<organism evidence="6 7">
    <name type="scientific">Candidula unifasciata</name>
    <dbReference type="NCBI Taxonomy" id="100452"/>
    <lineage>
        <taxon>Eukaryota</taxon>
        <taxon>Metazoa</taxon>
        <taxon>Spiralia</taxon>
        <taxon>Lophotrochozoa</taxon>
        <taxon>Mollusca</taxon>
        <taxon>Gastropoda</taxon>
        <taxon>Heterobranchia</taxon>
        <taxon>Euthyneura</taxon>
        <taxon>Panpulmonata</taxon>
        <taxon>Eupulmonata</taxon>
        <taxon>Stylommatophora</taxon>
        <taxon>Helicina</taxon>
        <taxon>Helicoidea</taxon>
        <taxon>Geomitridae</taxon>
        <taxon>Candidula</taxon>
    </lineage>
</organism>
<dbReference type="Gene3D" id="1.10.1540.10">
    <property type="entry name" value="BEACH domain"/>
    <property type="match status" value="1"/>
</dbReference>
<dbReference type="EMBL" id="CAJHNH020005556">
    <property type="protein sequence ID" value="CAG5132645.1"/>
    <property type="molecule type" value="Genomic_DNA"/>
</dbReference>
<feature type="region of interest" description="Disordered" evidence="3">
    <location>
        <begin position="2476"/>
        <end position="2506"/>
    </location>
</feature>
<keyword evidence="1" id="KW-0853">WD repeat</keyword>
<feature type="compositionally biased region" description="Basic and acidic residues" evidence="3">
    <location>
        <begin position="117"/>
        <end position="147"/>
    </location>
</feature>
<dbReference type="SMART" id="SM01026">
    <property type="entry name" value="Beach"/>
    <property type="match status" value="1"/>
</dbReference>
<evidence type="ECO:0000256" key="3">
    <source>
        <dbReference type="SAM" id="MobiDB-lite"/>
    </source>
</evidence>